<dbReference type="Proteomes" id="UP000012313">
    <property type="component" value="Unassembled WGS sequence"/>
</dbReference>
<gene>
    <name evidence="1" type="ORF">LEP1GSC060_3544</name>
</gene>
<dbReference type="Pfam" id="PF07598">
    <property type="entry name" value="DUF1561"/>
    <property type="match status" value="1"/>
</dbReference>
<organism evidence="1 2">
    <name type="scientific">Leptospira weilii serovar Ranarum str. ICFT</name>
    <dbReference type="NCBI Taxonomy" id="1218598"/>
    <lineage>
        <taxon>Bacteria</taxon>
        <taxon>Pseudomonadati</taxon>
        <taxon>Spirochaetota</taxon>
        <taxon>Spirochaetia</taxon>
        <taxon>Leptospirales</taxon>
        <taxon>Leptospiraceae</taxon>
        <taxon>Leptospira</taxon>
    </lineage>
</organism>
<accession>N1WAL0</accession>
<protein>
    <submittedName>
        <fullName evidence="1">PF07598 family protein</fullName>
    </submittedName>
</protein>
<evidence type="ECO:0000313" key="2">
    <source>
        <dbReference type="Proteomes" id="UP000012313"/>
    </source>
</evidence>
<sequence length="393" mass="44019">MYSKVNSYQWNWVKWGLCSDAPISKDNSAYWNVSLETDEGGMITDYKGNALRVTRYGSNWGVAYAAKPSFLKNDTTNSPTSLFTVNKDLLNWVRYTAGNLGKTEQYCPAGNKSLIHKRVKRDLPSSFQLTDEWIRRLYAIATSVSVESATRVIGVCGPCALHSFQMLAELQEYHSQGPLQSGGYFFDTAPDTDPFISFGRRYPHLERLLEDIPIKYSPYPHYYTQRFLSFASINTMLPQYFWSTSTESTNRAEILSHISSLINSPPGSIWLGVMGRQRPDGTIAGHMVPIFRASQGLVVIPTNARSWTLEQFRRALVPTTDLSQIVAHLEEPNTLTRFTTIQPLGIYTSMFESMMSNANCTGEGDGRRGTGEYPTSASVNQCPSGRCALPLPF</sequence>
<dbReference type="AlphaFoldDB" id="N1WAL0"/>
<dbReference type="EMBL" id="AOHC02000058">
    <property type="protein sequence ID" value="EMY75950.1"/>
    <property type="molecule type" value="Genomic_DNA"/>
</dbReference>
<proteinExistence type="predicted"/>
<keyword evidence="2" id="KW-1185">Reference proteome</keyword>
<name>N1WAL0_9LEPT</name>
<dbReference type="InterPro" id="IPR011455">
    <property type="entry name" value="DUF1561"/>
</dbReference>
<comment type="caution">
    <text evidence="1">The sequence shown here is derived from an EMBL/GenBank/DDBJ whole genome shotgun (WGS) entry which is preliminary data.</text>
</comment>
<evidence type="ECO:0000313" key="1">
    <source>
        <dbReference type="EMBL" id="EMY75950.1"/>
    </source>
</evidence>
<reference evidence="1" key="1">
    <citation type="submission" date="2013-03" db="EMBL/GenBank/DDBJ databases">
        <authorList>
            <person name="Harkins D.M."/>
            <person name="Durkin A.S."/>
            <person name="Brinkac L.M."/>
            <person name="Haft D.H."/>
            <person name="Selengut J.D."/>
            <person name="Sanka R."/>
            <person name="DePew J."/>
            <person name="Purushe J."/>
            <person name="Hartskeerl R.A."/>
            <person name="Ahmed A."/>
            <person name="van der Linden H."/>
            <person name="Goris M.G.A."/>
            <person name="Vinetz J.M."/>
            <person name="Sutton G.G."/>
            <person name="Nierman W.C."/>
            <person name="Fouts D.E."/>
        </authorList>
    </citation>
    <scope>NUCLEOTIDE SEQUENCE [LARGE SCALE GENOMIC DNA]</scope>
    <source>
        <strain evidence="1">ICFT</strain>
    </source>
</reference>